<dbReference type="Pfam" id="PF00534">
    <property type="entry name" value="Glycos_transf_1"/>
    <property type="match status" value="1"/>
</dbReference>
<evidence type="ECO:0000313" key="2">
    <source>
        <dbReference type="EMBL" id="QKU34507.1"/>
    </source>
</evidence>
<proteinExistence type="predicted"/>
<dbReference type="Gene3D" id="3.40.50.2000">
    <property type="entry name" value="Glycogen Phosphorylase B"/>
    <property type="match status" value="1"/>
</dbReference>
<reference evidence="2" key="2">
    <citation type="journal article" date="2018" name="Nat. Commun.">
        <title>Tailed giant Tupanvirus possesses the most complete translational apparatus of the known virosphere.</title>
        <authorList>
            <person name="Abrahao J."/>
            <person name="Silva L."/>
            <person name="Silva L.S."/>
            <person name="Khalil J.Y.B."/>
            <person name="Rodrigues R."/>
            <person name="Arantes T."/>
            <person name="Assis F."/>
            <person name="Boratto P."/>
            <person name="Andrade M."/>
            <person name="Kroon E.G."/>
            <person name="Ribeiro B."/>
            <person name="Bergier I."/>
            <person name="Seligmann H."/>
            <person name="Ghigo E."/>
            <person name="Colson P."/>
            <person name="Levasseur A."/>
            <person name="Kroemer G."/>
            <person name="Raoult D."/>
            <person name="La Scola B."/>
        </authorList>
    </citation>
    <scope>NUCLEOTIDE SEQUENCE [LARGE SCALE GENOMIC DNA]</scope>
    <source>
        <strain evidence="2">Deep ocean</strain>
    </source>
</reference>
<dbReference type="EMBL" id="MF405918">
    <property type="protein sequence ID" value="QKU34507.1"/>
    <property type="molecule type" value="Genomic_DNA"/>
</dbReference>
<keyword evidence="2" id="KW-0808">Transferase</keyword>
<reference evidence="2" key="1">
    <citation type="submission" date="2017-06" db="EMBL/GenBank/DDBJ databases">
        <authorList>
            <person name="Assis F.L."/>
            <person name="Abrahao J.S."/>
            <person name="Silva L."/>
            <person name="Khalil J.B."/>
            <person name="Rodrigues R."/>
            <person name="Silva L.S."/>
            <person name="Boratto P."/>
            <person name="Andrade M."/>
            <person name="Kroon E.G."/>
            <person name="Ribeiro B."/>
            <person name="Bergier I."/>
            <person name="Seligmann H."/>
            <person name="Ghigo E."/>
            <person name="Colson P."/>
            <person name="Levasseur A."/>
            <person name="Raoult D."/>
            <person name="Scola B.L."/>
        </authorList>
    </citation>
    <scope>NUCLEOTIDE SEQUENCE</scope>
    <source>
        <strain evidence="2">Deep ocean</strain>
    </source>
</reference>
<dbReference type="GO" id="GO:0016757">
    <property type="term" value="F:glycosyltransferase activity"/>
    <property type="evidence" value="ECO:0007669"/>
    <property type="project" value="InterPro"/>
</dbReference>
<dbReference type="RefSeq" id="YP_010781143.1">
    <property type="nucleotide sequence ID" value="NC_075038.1"/>
</dbReference>
<organism evidence="2">
    <name type="scientific">Tupanvirus deep ocean</name>
    <dbReference type="NCBI Taxonomy" id="2126984"/>
    <lineage>
        <taxon>Viruses</taxon>
        <taxon>Varidnaviria</taxon>
        <taxon>Bamfordvirae</taxon>
        <taxon>Nucleocytoviricota</taxon>
        <taxon>Megaviricetes</taxon>
        <taxon>Imitervirales</taxon>
        <taxon>Mimiviridae</taxon>
        <taxon>Megamimivirinae</taxon>
        <taxon>Tupanvirus</taxon>
        <taxon>Tupanvirus altamarinense</taxon>
    </lineage>
</organism>
<protein>
    <submittedName>
        <fullName evidence="2">Glycosyl transferase</fullName>
    </submittedName>
</protein>
<dbReference type="InterPro" id="IPR001296">
    <property type="entry name" value="Glyco_trans_1"/>
</dbReference>
<evidence type="ECO:0000259" key="1">
    <source>
        <dbReference type="Pfam" id="PF00534"/>
    </source>
</evidence>
<name>A0A6N1NNQ5_9VIRU</name>
<dbReference type="KEGG" id="vg:80517834"/>
<dbReference type="SUPFAM" id="SSF53756">
    <property type="entry name" value="UDP-Glycosyltransferase/glycogen phosphorylase"/>
    <property type="match status" value="1"/>
</dbReference>
<feature type="domain" description="Glycosyl transferase family 1" evidence="1">
    <location>
        <begin position="209"/>
        <end position="292"/>
    </location>
</feature>
<sequence length="375" mass="44079">MHSLRIITFDSPGLLNDATIYKNIFKQHSFTTNIFKLQYGKKQSEIQPHADVNLFLETIGNSNSNIKDIFPSKYNLFMPNHEFFHSYEELKYVDYILCKTKIAMEIFTQLKRGSSEYNYQCVYTKFTTFIPRELRITGRIVEKNPNLFVHLAGKSSFKNTDILIYTWVKNNGFVNIDPEIKLVITCYKACYNRILRVLKSYYDYELKMEQVEKRNDMLILGNMVLYIEPAPDNEYIQLLKTANVAIAISKMEGFGHYINEARYFGTYVVTINYPPMNELVMNDINGILINDFTKSLVRNIPPEEIEVKIPRYPIYATYPEIDDLANKIIYCIKNKYALQKNSWKGRKMFFSDMLFFENTMKNFIESLILPNLSTH</sequence>
<dbReference type="GeneID" id="80517834"/>
<accession>A0A6N1NNQ5</accession>